<evidence type="ECO:0000313" key="1">
    <source>
        <dbReference type="EMBL" id="CAG8577681.1"/>
    </source>
</evidence>
<comment type="caution">
    <text evidence="1">The sequence shown here is derived from an EMBL/GenBank/DDBJ whole genome shotgun (WGS) entry which is preliminary data.</text>
</comment>
<dbReference type="EMBL" id="CAJVPT010011209">
    <property type="protein sequence ID" value="CAG8577681.1"/>
    <property type="molecule type" value="Genomic_DNA"/>
</dbReference>
<reference evidence="1" key="1">
    <citation type="submission" date="2021-06" db="EMBL/GenBank/DDBJ databases">
        <authorList>
            <person name="Kallberg Y."/>
            <person name="Tangrot J."/>
            <person name="Rosling A."/>
        </authorList>
    </citation>
    <scope>NUCLEOTIDE SEQUENCE</scope>
    <source>
        <strain evidence="1">CL356</strain>
    </source>
</reference>
<protein>
    <submittedName>
        <fullName evidence="1">9899_t:CDS:1</fullName>
    </submittedName>
</protein>
<gene>
    <name evidence="1" type="ORF">ACOLOM_LOCUS5852</name>
</gene>
<organism evidence="1 2">
    <name type="scientific">Acaulospora colombiana</name>
    <dbReference type="NCBI Taxonomy" id="27376"/>
    <lineage>
        <taxon>Eukaryota</taxon>
        <taxon>Fungi</taxon>
        <taxon>Fungi incertae sedis</taxon>
        <taxon>Mucoromycota</taxon>
        <taxon>Glomeromycotina</taxon>
        <taxon>Glomeromycetes</taxon>
        <taxon>Diversisporales</taxon>
        <taxon>Acaulosporaceae</taxon>
        <taxon>Acaulospora</taxon>
    </lineage>
</organism>
<name>A0ACA9M9I0_9GLOM</name>
<keyword evidence="2" id="KW-1185">Reference proteome</keyword>
<accession>A0ACA9M9I0</accession>
<sequence>MVYSLRLPLFSKAPSPPLINTLLLHVLSLLLLTNLVSAEPVALSLQPSNRWDTLDDGSHRSSSPAAYATWNINTNGQSGPSTLSLNIMGYNRRGNTYTFAPFIIKMDGQTLPYLSEPNYPITIPLQNNHGYSFEADPLGAEGLIISMVDYVPAGTTNPTTTSSQSSTTTNPATETTDSLSTISTASQQTSRTTTVGYEQATDKTDRLSTDTTSSRLSLTSLSVTPSGLVSPPPYTGTFGDTNSTLTSAAAEGSNGPSKSK</sequence>
<proteinExistence type="predicted"/>
<dbReference type="Proteomes" id="UP000789525">
    <property type="component" value="Unassembled WGS sequence"/>
</dbReference>
<evidence type="ECO:0000313" key="2">
    <source>
        <dbReference type="Proteomes" id="UP000789525"/>
    </source>
</evidence>
<feature type="non-terminal residue" evidence="1">
    <location>
        <position position="260"/>
    </location>
</feature>